<gene>
    <name evidence="2" type="ORF">HMPREF1563_3668</name>
</gene>
<evidence type="ECO:0000256" key="1">
    <source>
        <dbReference type="SAM" id="MobiDB-lite"/>
    </source>
</evidence>
<feature type="region of interest" description="Disordered" evidence="1">
    <location>
        <begin position="74"/>
        <end position="93"/>
    </location>
</feature>
<organism evidence="2 3">
    <name type="scientific">Providencia alcalifaciens 205/92</name>
    <dbReference type="NCBI Taxonomy" id="1256988"/>
    <lineage>
        <taxon>Bacteria</taxon>
        <taxon>Pseudomonadati</taxon>
        <taxon>Pseudomonadota</taxon>
        <taxon>Gammaproteobacteria</taxon>
        <taxon>Enterobacterales</taxon>
        <taxon>Morganellaceae</taxon>
        <taxon>Providencia</taxon>
    </lineage>
</organism>
<accession>A0AAV3LZZ7</accession>
<proteinExistence type="predicted"/>
<name>A0AAV3LZZ7_9GAMM</name>
<reference evidence="2 3" key="1">
    <citation type="submission" date="2014-01" db="EMBL/GenBank/DDBJ databases">
        <authorList>
            <person name="Durkin A.S."/>
            <person name="McCorrison J."/>
            <person name="Torralba M."/>
            <person name="Gillis M."/>
            <person name="Haft D.H."/>
            <person name="Methe B."/>
            <person name="Sutton G."/>
            <person name="Nelson K.E."/>
        </authorList>
    </citation>
    <scope>NUCLEOTIDE SEQUENCE [LARGE SCALE GENOMIC DNA]</scope>
    <source>
        <strain evidence="2 3">205/92</strain>
    </source>
</reference>
<dbReference type="RefSeq" id="WP_224050466.1">
    <property type="nucleotide sequence ID" value="NZ_JALD01000087.1"/>
</dbReference>
<sequence>MLYIDSMTVYANPVPFNFTDVTNDDLFYGDYAFNNNSINEQYDHLKTITRIIENDNYNLEISRDRDVNRENIVSEDTVNTPLPSPQEPSPQEKLTLSYQESLNKIRVLKEEKNNLEKSYEWKFLTDPEKYPCNYQWFFKSPDLNITANVKFNSIQDRDRLLSDNFDDSPIDIPKLNFFDPKPFYNAIERNAELSARNYLLATQERHTQLTKEIQSNESELRNIQISIEKSSVLTIPTPLIPVNSGSSTLDETTRMDTSVAQAIENKLNAIGDKLAETFECSFGFACASDLDKAAKNPNLGNDLTAEEKEELGISGGSVSGTPNGFEPDDERFNQQETHTSNRINEIKELFEYDSSRAGIQIGNRSLIEIPNKGNAKIFSGVSEVEIKQYFVELTGNKALPEVRVVPGKGNIYTVKTPNGSFNLRDFSNSARETGKAWTIDIPRGIAKDTAPVEIKFLK</sequence>
<dbReference type="EMBL" id="JALD01000087">
    <property type="protein sequence ID" value="EUD09081.1"/>
    <property type="molecule type" value="Genomic_DNA"/>
</dbReference>
<evidence type="ECO:0000313" key="2">
    <source>
        <dbReference type="EMBL" id="EUD09081.1"/>
    </source>
</evidence>
<comment type="caution">
    <text evidence="2">The sequence shown here is derived from an EMBL/GenBank/DDBJ whole genome shotgun (WGS) entry which is preliminary data.</text>
</comment>
<protein>
    <submittedName>
        <fullName evidence="2">Uncharacterized protein</fullName>
    </submittedName>
</protein>
<dbReference type="AlphaFoldDB" id="A0AAV3LZZ7"/>
<evidence type="ECO:0000313" key="3">
    <source>
        <dbReference type="Proteomes" id="UP000022311"/>
    </source>
</evidence>
<dbReference type="Proteomes" id="UP000022311">
    <property type="component" value="Unassembled WGS sequence"/>
</dbReference>